<accession>A0A1Y2D2A4</accession>
<dbReference type="EMBL" id="MCGO01000001">
    <property type="protein sequence ID" value="ORY53423.1"/>
    <property type="molecule type" value="Genomic_DNA"/>
</dbReference>
<evidence type="ECO:0000256" key="1">
    <source>
        <dbReference type="SAM" id="Phobius"/>
    </source>
</evidence>
<protein>
    <submittedName>
        <fullName evidence="2">Uncharacterized protein</fullName>
    </submittedName>
</protein>
<evidence type="ECO:0000313" key="3">
    <source>
        <dbReference type="Proteomes" id="UP000193642"/>
    </source>
</evidence>
<keyword evidence="3" id="KW-1185">Reference proteome</keyword>
<reference evidence="2 3" key="1">
    <citation type="submission" date="2016-07" db="EMBL/GenBank/DDBJ databases">
        <title>Pervasive Adenine N6-methylation of Active Genes in Fungi.</title>
        <authorList>
            <consortium name="DOE Joint Genome Institute"/>
            <person name="Mondo S.J."/>
            <person name="Dannebaum R.O."/>
            <person name="Kuo R.C."/>
            <person name="Labutti K."/>
            <person name="Haridas S."/>
            <person name="Kuo A."/>
            <person name="Salamov A."/>
            <person name="Ahrendt S.R."/>
            <person name="Lipzen A."/>
            <person name="Sullivan W."/>
            <person name="Andreopoulos W.B."/>
            <person name="Clum A."/>
            <person name="Lindquist E."/>
            <person name="Daum C."/>
            <person name="Ramamoorthy G.K."/>
            <person name="Gryganskyi A."/>
            <person name="Culley D."/>
            <person name="Magnuson J.K."/>
            <person name="James T.Y."/>
            <person name="O'Malley M.A."/>
            <person name="Stajich J.E."/>
            <person name="Spatafora J.W."/>
            <person name="Visel A."/>
            <person name="Grigoriev I.V."/>
        </authorList>
    </citation>
    <scope>NUCLEOTIDE SEQUENCE [LARGE SCALE GENOMIC DNA]</scope>
    <source>
        <strain evidence="2 3">JEL800</strain>
    </source>
</reference>
<keyword evidence="1" id="KW-0472">Membrane</keyword>
<dbReference type="AlphaFoldDB" id="A0A1Y2D2A4"/>
<proteinExistence type="predicted"/>
<name>A0A1Y2D2A4_9FUNG</name>
<gene>
    <name evidence="2" type="ORF">BCR33DRAFT_710857</name>
</gene>
<organism evidence="2 3">
    <name type="scientific">Rhizoclosmatium globosum</name>
    <dbReference type="NCBI Taxonomy" id="329046"/>
    <lineage>
        <taxon>Eukaryota</taxon>
        <taxon>Fungi</taxon>
        <taxon>Fungi incertae sedis</taxon>
        <taxon>Chytridiomycota</taxon>
        <taxon>Chytridiomycota incertae sedis</taxon>
        <taxon>Chytridiomycetes</taxon>
        <taxon>Chytridiales</taxon>
        <taxon>Chytriomycetaceae</taxon>
        <taxon>Rhizoclosmatium</taxon>
    </lineage>
</organism>
<keyword evidence="1" id="KW-0812">Transmembrane</keyword>
<comment type="caution">
    <text evidence="2">The sequence shown here is derived from an EMBL/GenBank/DDBJ whole genome shotgun (WGS) entry which is preliminary data.</text>
</comment>
<feature type="transmembrane region" description="Helical" evidence="1">
    <location>
        <begin position="284"/>
        <end position="307"/>
    </location>
</feature>
<dbReference type="Proteomes" id="UP000193642">
    <property type="component" value="Unassembled WGS sequence"/>
</dbReference>
<keyword evidence="1" id="KW-1133">Transmembrane helix</keyword>
<sequence>MNSIYRAVRQSAHSTQLKLRQQLSTTFSKSNNTSWIPPSLTQSLTQSINQSSIRIQQRIAPWKNYKSWTTQAQSLAAKHPLHQRINEVLARTKDVGGRSTWKAADQILSNATGSSPTPLSSIPPSVLESLTTVRTTVNNRIQSLSSSASNAIDSVKNSTTSTLKALPMSLSTATKESLEYGNNIVSSHAKSLYSALQKSTSSSIDSLQQSIAPQLQSLSSSFNTTSSTINPNAATQILKPHIKSASTSLSNSIPSKYAQSAKTRFQSVYTRGGERYRKLLRYWYITKVVVVTSVVGMCGYTLFNFVFKVITFFQ</sequence>
<evidence type="ECO:0000313" key="2">
    <source>
        <dbReference type="EMBL" id="ORY53423.1"/>
    </source>
</evidence>